<protein>
    <submittedName>
        <fullName evidence="3">Carboxymuconolactone decarboxylase family protein</fullName>
    </submittedName>
</protein>
<evidence type="ECO:0000256" key="1">
    <source>
        <dbReference type="SAM" id="MobiDB-lite"/>
    </source>
</evidence>
<evidence type="ECO:0000313" key="4">
    <source>
        <dbReference type="Proteomes" id="UP000681341"/>
    </source>
</evidence>
<evidence type="ECO:0000313" key="3">
    <source>
        <dbReference type="EMBL" id="MBO3734402.1"/>
    </source>
</evidence>
<feature type="region of interest" description="Disordered" evidence="1">
    <location>
        <begin position="1"/>
        <end position="23"/>
    </location>
</feature>
<gene>
    <name evidence="3" type="ORF">J5V16_16350</name>
</gene>
<dbReference type="InterPro" id="IPR004675">
    <property type="entry name" value="AhpD_core"/>
</dbReference>
<dbReference type="Pfam" id="PF02627">
    <property type="entry name" value="CMD"/>
    <property type="match status" value="1"/>
</dbReference>
<dbReference type="NCBIfam" id="TIGR00778">
    <property type="entry name" value="ahpD_dom"/>
    <property type="match status" value="1"/>
</dbReference>
<dbReference type="SUPFAM" id="SSF69118">
    <property type="entry name" value="AhpD-like"/>
    <property type="match status" value="1"/>
</dbReference>
<dbReference type="EMBL" id="JAGFNP010000009">
    <property type="protein sequence ID" value="MBO3734402.1"/>
    <property type="molecule type" value="Genomic_DNA"/>
</dbReference>
<organism evidence="3 4">
    <name type="scientific">Glycomyces niveus</name>
    <dbReference type="NCBI Taxonomy" id="2820287"/>
    <lineage>
        <taxon>Bacteria</taxon>
        <taxon>Bacillati</taxon>
        <taxon>Actinomycetota</taxon>
        <taxon>Actinomycetes</taxon>
        <taxon>Glycomycetales</taxon>
        <taxon>Glycomycetaceae</taxon>
        <taxon>Glycomyces</taxon>
    </lineage>
</organism>
<sequence>MDADGHPCGERGGTDVSSDGSALPRIYIDKQTPAVFQAMRESSRAAREAAHEAGLDRVLVELVNLRVSQMNGCAYCLDRHTRSALKAGETTQRLGVLSAWRDTEVFSPAERAALALAEATTDLSDPAAQDEAYEAARSALTEHQISAVLWVAITINAFNRVSILSQHPVRPPA</sequence>
<dbReference type="PANTHER" id="PTHR35446">
    <property type="entry name" value="SI:CH211-175M2.5"/>
    <property type="match status" value="1"/>
</dbReference>
<name>A0ABS3U9Q3_9ACTN</name>
<feature type="domain" description="Carboxymuconolactone decarboxylase-like" evidence="2">
    <location>
        <begin position="35"/>
        <end position="119"/>
    </location>
</feature>
<evidence type="ECO:0000259" key="2">
    <source>
        <dbReference type="Pfam" id="PF02627"/>
    </source>
</evidence>
<proteinExistence type="predicted"/>
<dbReference type="PANTHER" id="PTHR35446:SF2">
    <property type="entry name" value="CARBOXYMUCONOLACTONE DECARBOXYLASE-LIKE DOMAIN-CONTAINING PROTEIN"/>
    <property type="match status" value="1"/>
</dbReference>
<comment type="caution">
    <text evidence="3">The sequence shown here is derived from an EMBL/GenBank/DDBJ whole genome shotgun (WGS) entry which is preliminary data.</text>
</comment>
<dbReference type="InterPro" id="IPR029032">
    <property type="entry name" value="AhpD-like"/>
</dbReference>
<dbReference type="InterPro" id="IPR003779">
    <property type="entry name" value="CMD-like"/>
</dbReference>
<dbReference type="Gene3D" id="1.20.1290.10">
    <property type="entry name" value="AhpD-like"/>
    <property type="match status" value="1"/>
</dbReference>
<keyword evidence="4" id="KW-1185">Reference proteome</keyword>
<feature type="compositionally biased region" description="Basic and acidic residues" evidence="1">
    <location>
        <begin position="1"/>
        <end position="13"/>
    </location>
</feature>
<accession>A0ABS3U9Q3</accession>
<dbReference type="Proteomes" id="UP000681341">
    <property type="component" value="Unassembled WGS sequence"/>
</dbReference>
<reference evidence="3 4" key="1">
    <citation type="submission" date="2021-03" db="EMBL/GenBank/DDBJ databases">
        <title>Glycomyces sp. nov., a novel actinomycete isolated from soil.</title>
        <authorList>
            <person name="Yang X."/>
            <person name="Xu X."/>
        </authorList>
    </citation>
    <scope>NUCLEOTIDE SEQUENCE [LARGE SCALE GENOMIC DNA]</scope>
    <source>
        <strain evidence="3 4">NEAU-S30</strain>
    </source>
</reference>